<reference evidence="2" key="1">
    <citation type="submission" date="2017-06" db="EMBL/GenBank/DDBJ databases">
        <title>Genome analysis of Fimbriiglobus ruber SP5, the first member of the order Planctomycetales with confirmed chitinolytic capability.</title>
        <authorList>
            <person name="Ravin N.V."/>
            <person name="Rakitin A.L."/>
            <person name="Ivanova A.A."/>
            <person name="Beletsky A.V."/>
            <person name="Kulichevskaya I.S."/>
            <person name="Mardanov A.V."/>
            <person name="Dedysh S.N."/>
        </authorList>
    </citation>
    <scope>NUCLEOTIDE SEQUENCE [LARGE SCALE GENOMIC DNA]</scope>
    <source>
        <strain evidence="2">SP5</strain>
    </source>
</reference>
<accession>A0A225EGJ2</accession>
<name>A0A225EGJ2_9BACT</name>
<gene>
    <name evidence="1" type="ORF">FRUB_01036</name>
</gene>
<sequence length="235" mass="25900">MNAYLASHASVASSFIVGPARFPVARMQKRSRWADNKANELLAWSNKAKAAIKRDIQAARPQGEKDIAAWQSLRRDLSGNLATIIEIDAGRKHWSRSAFANSIAGKIERLALSGEVALVDQAIAWLTKHNLESGKVILTNRHKVWSFGDLARQRVAQREVALARGPELVASGEGVRVIVDPQADRVQIVFDDRPAANMIAKLKGEGWKWSPKVGVWQRKLTNAAKYSAKSITCLS</sequence>
<organism evidence="1 2">
    <name type="scientific">Fimbriiglobus ruber</name>
    <dbReference type="NCBI Taxonomy" id="1908690"/>
    <lineage>
        <taxon>Bacteria</taxon>
        <taxon>Pseudomonadati</taxon>
        <taxon>Planctomycetota</taxon>
        <taxon>Planctomycetia</taxon>
        <taxon>Gemmatales</taxon>
        <taxon>Gemmataceae</taxon>
        <taxon>Fimbriiglobus</taxon>
    </lineage>
</organism>
<comment type="caution">
    <text evidence="1">The sequence shown here is derived from an EMBL/GenBank/DDBJ whole genome shotgun (WGS) entry which is preliminary data.</text>
</comment>
<evidence type="ECO:0000313" key="2">
    <source>
        <dbReference type="Proteomes" id="UP000214646"/>
    </source>
</evidence>
<dbReference type="AlphaFoldDB" id="A0A225EGJ2"/>
<proteinExistence type="predicted"/>
<protein>
    <submittedName>
        <fullName evidence="1">Uncharacterized protein</fullName>
    </submittedName>
</protein>
<keyword evidence="2" id="KW-1185">Reference proteome</keyword>
<evidence type="ECO:0000313" key="1">
    <source>
        <dbReference type="EMBL" id="OWK47337.1"/>
    </source>
</evidence>
<dbReference type="EMBL" id="NIDE01000001">
    <property type="protein sequence ID" value="OWK47337.1"/>
    <property type="molecule type" value="Genomic_DNA"/>
</dbReference>
<dbReference type="Proteomes" id="UP000214646">
    <property type="component" value="Unassembled WGS sequence"/>
</dbReference>